<proteinExistence type="predicted"/>
<reference evidence="1" key="2">
    <citation type="submission" date="2013-05" db="EMBL/GenBank/DDBJ databases">
        <authorList>
            <person name="Carter J.-M."/>
            <person name="Baker S.C."/>
            <person name="Pink R."/>
            <person name="Carter D.R.F."/>
            <person name="Collins A."/>
            <person name="Tomlin J."/>
            <person name="Gibbs M."/>
            <person name="Breuker C.J."/>
        </authorList>
    </citation>
    <scope>NUCLEOTIDE SEQUENCE</scope>
    <source>
        <tissue evidence="1">Ovary</tissue>
    </source>
</reference>
<protein>
    <submittedName>
        <fullName evidence="1">Uncharacterized protein</fullName>
    </submittedName>
</protein>
<reference evidence="1" key="1">
    <citation type="journal article" date="2013" name="BMC Genomics">
        <title>Unscrambling butterfly oogenesis.</title>
        <authorList>
            <person name="Carter J.M."/>
            <person name="Baker S.C."/>
            <person name="Pink R."/>
            <person name="Carter D.R."/>
            <person name="Collins A."/>
            <person name="Tomlin J."/>
            <person name="Gibbs M."/>
            <person name="Breuker C.J."/>
        </authorList>
    </citation>
    <scope>NUCLEOTIDE SEQUENCE</scope>
    <source>
        <tissue evidence="1">Ovary</tissue>
    </source>
</reference>
<accession>S4NR52</accession>
<name>S4NR52_9NEOP</name>
<evidence type="ECO:0000313" key="1">
    <source>
        <dbReference type="EMBL" id="JAA77978.1"/>
    </source>
</evidence>
<dbReference type="EMBL" id="GAIX01014582">
    <property type="protein sequence ID" value="JAA77978.1"/>
    <property type="molecule type" value="Transcribed_RNA"/>
</dbReference>
<sequence>MCTKELALLTLFKLFGCNNKEWTTQQVAMCRKASPKRSLLFCQSIRNPDCLLGYEPLGFVLRLHFIYALLGKDVT</sequence>
<dbReference type="AlphaFoldDB" id="S4NR52"/>
<organism evidence="1">
    <name type="scientific">Pararge aegeria</name>
    <name type="common">speckled wood butterfly</name>
    <dbReference type="NCBI Taxonomy" id="116150"/>
    <lineage>
        <taxon>Eukaryota</taxon>
        <taxon>Metazoa</taxon>
        <taxon>Ecdysozoa</taxon>
        <taxon>Arthropoda</taxon>
        <taxon>Hexapoda</taxon>
        <taxon>Insecta</taxon>
        <taxon>Pterygota</taxon>
        <taxon>Neoptera</taxon>
        <taxon>Endopterygota</taxon>
        <taxon>Lepidoptera</taxon>
        <taxon>Glossata</taxon>
        <taxon>Ditrysia</taxon>
        <taxon>Papilionoidea</taxon>
        <taxon>Nymphalidae</taxon>
        <taxon>Satyrinae</taxon>
        <taxon>Satyrini</taxon>
        <taxon>Parargina</taxon>
        <taxon>Pararge</taxon>
    </lineage>
</organism>